<comment type="similarity">
    <text evidence="1">Belongs to the LysR transcriptional regulatory family.</text>
</comment>
<evidence type="ECO:0000256" key="1">
    <source>
        <dbReference type="ARBA" id="ARBA00009437"/>
    </source>
</evidence>
<dbReference type="Pfam" id="PF00126">
    <property type="entry name" value="HTH_1"/>
    <property type="match status" value="1"/>
</dbReference>
<dbReference type="Pfam" id="PF03466">
    <property type="entry name" value="LysR_substrate"/>
    <property type="match status" value="1"/>
</dbReference>
<dbReference type="PANTHER" id="PTHR30293">
    <property type="entry name" value="TRANSCRIPTIONAL REGULATORY PROTEIN NAC-RELATED"/>
    <property type="match status" value="1"/>
</dbReference>
<dbReference type="RefSeq" id="WP_322467515.1">
    <property type="nucleotide sequence ID" value="NZ_JAXOJX010000053.1"/>
</dbReference>
<dbReference type="InterPro" id="IPR005119">
    <property type="entry name" value="LysR_subst-bd"/>
</dbReference>
<evidence type="ECO:0000313" key="7">
    <source>
        <dbReference type="EMBL" id="MDZ5459899.1"/>
    </source>
</evidence>
<proteinExistence type="inferred from homology"/>
<evidence type="ECO:0000259" key="6">
    <source>
        <dbReference type="PROSITE" id="PS50931"/>
    </source>
</evidence>
<evidence type="ECO:0000313" key="8">
    <source>
        <dbReference type="Proteomes" id="UP001293718"/>
    </source>
</evidence>
<dbReference type="Gene3D" id="1.10.10.10">
    <property type="entry name" value="Winged helix-like DNA-binding domain superfamily/Winged helix DNA-binding domain"/>
    <property type="match status" value="1"/>
</dbReference>
<keyword evidence="5" id="KW-0804">Transcription</keyword>
<feature type="domain" description="HTH lysR-type" evidence="6">
    <location>
        <begin position="1"/>
        <end position="58"/>
    </location>
</feature>
<dbReference type="InterPro" id="IPR036388">
    <property type="entry name" value="WH-like_DNA-bd_sf"/>
</dbReference>
<evidence type="ECO:0000256" key="2">
    <source>
        <dbReference type="ARBA" id="ARBA00023015"/>
    </source>
</evidence>
<evidence type="ECO:0000256" key="4">
    <source>
        <dbReference type="ARBA" id="ARBA00023159"/>
    </source>
</evidence>
<dbReference type="InterPro" id="IPR036390">
    <property type="entry name" value="WH_DNA-bd_sf"/>
</dbReference>
<sequence>MDIRHLRYFIAIVDSGSLSEASRRLHIVQPALSQRLSSLEEELGVQLLVRGRSGVAATDAGAELYQRAKIILKQMDLTKGAVQEKAGAMKGKVSIGVLRTVASVMGARLFLALKSELPDITPELVVGYSAELKNQLNSMRLDLAMQVYRPDAKSENGIHLFRERLYLVSPRSIFDPQQPVKLADLEAVPLLLSSMQPFYGFLIDAAREAGVDLAIVGGIEDGAAVLDVCRAGVACTVVPEIAAQRIEPNSGLSVTVIDNDNLHREIRLESHPDIPKTGAMMAVEKVMARVVTDFLANRQ</sequence>
<dbReference type="PRINTS" id="PR00039">
    <property type="entry name" value="HTHLYSR"/>
</dbReference>
<keyword evidence="4" id="KW-0010">Activator</keyword>
<accession>A0ABU5IM21</accession>
<dbReference type="Proteomes" id="UP001293718">
    <property type="component" value="Unassembled WGS sequence"/>
</dbReference>
<evidence type="ECO:0000256" key="5">
    <source>
        <dbReference type="ARBA" id="ARBA00023163"/>
    </source>
</evidence>
<dbReference type="PANTHER" id="PTHR30293:SF0">
    <property type="entry name" value="NITROGEN ASSIMILATION REGULATORY PROTEIN NAC"/>
    <property type="match status" value="1"/>
</dbReference>
<dbReference type="SUPFAM" id="SSF46785">
    <property type="entry name" value="Winged helix' DNA-binding domain"/>
    <property type="match status" value="1"/>
</dbReference>
<keyword evidence="3" id="KW-0238">DNA-binding</keyword>
<organism evidence="7 8">
    <name type="scientific">Azohydromonas lata</name>
    <dbReference type="NCBI Taxonomy" id="45677"/>
    <lineage>
        <taxon>Bacteria</taxon>
        <taxon>Pseudomonadati</taxon>
        <taxon>Pseudomonadota</taxon>
        <taxon>Betaproteobacteria</taxon>
        <taxon>Burkholderiales</taxon>
        <taxon>Sphaerotilaceae</taxon>
        <taxon>Azohydromonas</taxon>
    </lineage>
</organism>
<dbReference type="InterPro" id="IPR000847">
    <property type="entry name" value="LysR_HTH_N"/>
</dbReference>
<reference evidence="7 8" key="1">
    <citation type="submission" date="2023-11" db="EMBL/GenBank/DDBJ databases">
        <title>Draft genome of Azohydromonas lata strain H1 (DSM1123), a polyhydroxyalkanoate producer.</title>
        <authorList>
            <person name="Traversa D."/>
            <person name="D'Addabbo P."/>
            <person name="Pazzani C."/>
            <person name="Manzari C."/>
            <person name="Chiara M."/>
            <person name="Scrascia M."/>
        </authorList>
    </citation>
    <scope>NUCLEOTIDE SEQUENCE [LARGE SCALE GENOMIC DNA]</scope>
    <source>
        <strain evidence="7 8">H1</strain>
    </source>
</reference>
<name>A0ABU5IM21_9BURK</name>
<keyword evidence="8" id="KW-1185">Reference proteome</keyword>
<evidence type="ECO:0000256" key="3">
    <source>
        <dbReference type="ARBA" id="ARBA00023125"/>
    </source>
</evidence>
<comment type="caution">
    <text evidence="7">The sequence shown here is derived from an EMBL/GenBank/DDBJ whole genome shotgun (WGS) entry which is preliminary data.</text>
</comment>
<dbReference type="PROSITE" id="PS50931">
    <property type="entry name" value="HTH_LYSR"/>
    <property type="match status" value="1"/>
</dbReference>
<keyword evidence="2" id="KW-0805">Transcription regulation</keyword>
<gene>
    <name evidence="7" type="ORF">SM757_25275</name>
</gene>
<dbReference type="Gene3D" id="3.40.190.10">
    <property type="entry name" value="Periplasmic binding protein-like II"/>
    <property type="match status" value="2"/>
</dbReference>
<protein>
    <submittedName>
        <fullName evidence="7">LysR substrate-binding domain-containing protein</fullName>
    </submittedName>
</protein>
<dbReference type="SUPFAM" id="SSF53850">
    <property type="entry name" value="Periplasmic binding protein-like II"/>
    <property type="match status" value="1"/>
</dbReference>
<dbReference type="EMBL" id="JAXOJX010000053">
    <property type="protein sequence ID" value="MDZ5459899.1"/>
    <property type="molecule type" value="Genomic_DNA"/>
</dbReference>